<sequence>MPKGLRDHRFIFSLGNSLPYKNLPRLLKAFAEIADSAPGLTLVFAGRGEGKQHLIQMARSLDIADRIHFAGQLSDGEIRACFQHALFFAFPSLIEGFGLPVLEAMASGCPVLTSNCSSLAEIAGEHAVLVDPQSSASIAAGIQRLITDPELRQQLAGEGQHRAANFTWQASAEQTLQVYHHLSPVN</sequence>
<dbReference type="PANTHER" id="PTHR46401">
    <property type="entry name" value="GLYCOSYLTRANSFERASE WBBK-RELATED"/>
    <property type="match status" value="1"/>
</dbReference>
<dbReference type="SUPFAM" id="SSF53756">
    <property type="entry name" value="UDP-Glycosyltransferase/glycogen phosphorylase"/>
    <property type="match status" value="1"/>
</dbReference>
<accession>A0A382GWL6</accession>
<proteinExistence type="predicted"/>
<dbReference type="GO" id="GO:0009103">
    <property type="term" value="P:lipopolysaccharide biosynthetic process"/>
    <property type="evidence" value="ECO:0007669"/>
    <property type="project" value="TreeGrafter"/>
</dbReference>
<keyword evidence="1" id="KW-0808">Transferase</keyword>
<dbReference type="AlphaFoldDB" id="A0A382GWL6"/>
<dbReference type="Gene3D" id="3.40.50.2000">
    <property type="entry name" value="Glycogen Phosphorylase B"/>
    <property type="match status" value="2"/>
</dbReference>
<dbReference type="InterPro" id="IPR001296">
    <property type="entry name" value="Glyco_trans_1"/>
</dbReference>
<dbReference type="EMBL" id="UINC01057753">
    <property type="protein sequence ID" value="SVB79255.1"/>
    <property type="molecule type" value="Genomic_DNA"/>
</dbReference>
<dbReference type="GO" id="GO:0016757">
    <property type="term" value="F:glycosyltransferase activity"/>
    <property type="evidence" value="ECO:0007669"/>
    <property type="project" value="InterPro"/>
</dbReference>
<evidence type="ECO:0000256" key="1">
    <source>
        <dbReference type="ARBA" id="ARBA00022679"/>
    </source>
</evidence>
<organism evidence="3">
    <name type="scientific">marine metagenome</name>
    <dbReference type="NCBI Taxonomy" id="408172"/>
    <lineage>
        <taxon>unclassified sequences</taxon>
        <taxon>metagenomes</taxon>
        <taxon>ecological metagenomes</taxon>
    </lineage>
</organism>
<evidence type="ECO:0000313" key="3">
    <source>
        <dbReference type="EMBL" id="SVB79255.1"/>
    </source>
</evidence>
<dbReference type="PANTHER" id="PTHR46401:SF2">
    <property type="entry name" value="GLYCOSYLTRANSFERASE WBBK-RELATED"/>
    <property type="match status" value="1"/>
</dbReference>
<dbReference type="CDD" id="cd03809">
    <property type="entry name" value="GT4_MtfB-like"/>
    <property type="match status" value="1"/>
</dbReference>
<name>A0A382GWL6_9ZZZZ</name>
<protein>
    <recommendedName>
        <fullName evidence="2">Glycosyl transferase family 1 domain-containing protein</fullName>
    </recommendedName>
</protein>
<evidence type="ECO:0000259" key="2">
    <source>
        <dbReference type="Pfam" id="PF00534"/>
    </source>
</evidence>
<feature type="domain" description="Glycosyl transferase family 1" evidence="2">
    <location>
        <begin position="7"/>
        <end position="160"/>
    </location>
</feature>
<dbReference type="Pfam" id="PF00534">
    <property type="entry name" value="Glycos_transf_1"/>
    <property type="match status" value="1"/>
</dbReference>
<reference evidence="3" key="1">
    <citation type="submission" date="2018-05" db="EMBL/GenBank/DDBJ databases">
        <authorList>
            <person name="Lanie J.A."/>
            <person name="Ng W.-L."/>
            <person name="Kazmierczak K.M."/>
            <person name="Andrzejewski T.M."/>
            <person name="Davidsen T.M."/>
            <person name="Wayne K.J."/>
            <person name="Tettelin H."/>
            <person name="Glass J.I."/>
            <person name="Rusch D."/>
            <person name="Podicherti R."/>
            <person name="Tsui H.-C.T."/>
            <person name="Winkler M.E."/>
        </authorList>
    </citation>
    <scope>NUCLEOTIDE SEQUENCE</scope>
</reference>
<gene>
    <name evidence="3" type="ORF">METZ01_LOCUS232109</name>
</gene>